<protein>
    <submittedName>
        <fullName evidence="1">Uncharacterized protein</fullName>
    </submittedName>
</protein>
<evidence type="ECO:0000313" key="2">
    <source>
        <dbReference type="Proteomes" id="UP000327085"/>
    </source>
</evidence>
<organism evidence="1 2">
    <name type="scientific">Prunus dulcis</name>
    <name type="common">Almond</name>
    <name type="synonym">Amygdalus dulcis</name>
    <dbReference type="NCBI Taxonomy" id="3755"/>
    <lineage>
        <taxon>Eukaryota</taxon>
        <taxon>Viridiplantae</taxon>
        <taxon>Streptophyta</taxon>
        <taxon>Embryophyta</taxon>
        <taxon>Tracheophyta</taxon>
        <taxon>Spermatophyta</taxon>
        <taxon>Magnoliopsida</taxon>
        <taxon>eudicotyledons</taxon>
        <taxon>Gunneridae</taxon>
        <taxon>Pentapetalae</taxon>
        <taxon>rosids</taxon>
        <taxon>fabids</taxon>
        <taxon>Rosales</taxon>
        <taxon>Rosaceae</taxon>
        <taxon>Amygdaloideae</taxon>
        <taxon>Amygdaleae</taxon>
        <taxon>Prunus</taxon>
    </lineage>
</organism>
<evidence type="ECO:0000313" key="1">
    <source>
        <dbReference type="EMBL" id="VVA39709.1"/>
    </source>
</evidence>
<feature type="non-terminal residue" evidence="1">
    <location>
        <position position="138"/>
    </location>
</feature>
<gene>
    <name evidence="1" type="ORF">ALMOND_2B001390</name>
</gene>
<proteinExistence type="predicted"/>
<dbReference type="EMBL" id="CABIKO010000835">
    <property type="protein sequence ID" value="VVA39709.1"/>
    <property type="molecule type" value="Genomic_DNA"/>
</dbReference>
<dbReference type="Proteomes" id="UP000327085">
    <property type="component" value="Chromosome 3"/>
</dbReference>
<dbReference type="Gramene" id="VVA39709">
    <property type="protein sequence ID" value="VVA39709"/>
    <property type="gene ID" value="Prudul26B001390"/>
</dbReference>
<sequence length="138" mass="14979">MGDGRLVTDCNEEPRACDSTSRNSLGGTPFCGTYLSGTPSTELPFAELPQQNSLLLNSLGGTSFRGTLFDRLEIRKLWRFLLGGLEVFELADIGKFDHPKTFGITSLYSQAPICLTLFVVQTADLVKVADGVSLVDTE</sequence>
<name>A0A5E4GIQ6_PRUDU</name>
<accession>A0A5E4GIQ6</accession>
<dbReference type="InParanoid" id="A0A5E4GIQ6"/>
<reference evidence="2" key="1">
    <citation type="journal article" date="2020" name="Plant J.">
        <title>Transposons played a major role in the diversification between the closely related almond and peach genomes: results from the almond genome sequence.</title>
        <authorList>
            <person name="Alioto T."/>
            <person name="Alexiou K.G."/>
            <person name="Bardil A."/>
            <person name="Barteri F."/>
            <person name="Castanera R."/>
            <person name="Cruz F."/>
            <person name="Dhingra A."/>
            <person name="Duval H."/>
            <person name="Fernandez I Marti A."/>
            <person name="Frias L."/>
            <person name="Galan B."/>
            <person name="Garcia J.L."/>
            <person name="Howad W."/>
            <person name="Gomez-Garrido J."/>
            <person name="Gut M."/>
            <person name="Julca I."/>
            <person name="Morata J."/>
            <person name="Puigdomenech P."/>
            <person name="Ribeca P."/>
            <person name="Rubio Cabetas M.J."/>
            <person name="Vlasova A."/>
            <person name="Wirthensohn M."/>
            <person name="Garcia-Mas J."/>
            <person name="Gabaldon T."/>
            <person name="Casacuberta J.M."/>
            <person name="Arus P."/>
        </authorList>
    </citation>
    <scope>NUCLEOTIDE SEQUENCE [LARGE SCALE GENOMIC DNA]</scope>
    <source>
        <strain evidence="2">cv. Texas</strain>
    </source>
</reference>
<dbReference type="AlphaFoldDB" id="A0A5E4GIQ6"/>